<feature type="binding site" evidence="7">
    <location>
        <position position="145"/>
    </location>
    <ligand>
        <name>Zn(2+)</name>
        <dbReference type="ChEBI" id="CHEBI:29105"/>
    </ligand>
</feature>
<keyword evidence="2" id="KW-0678">Repressor</keyword>
<reference evidence="8 9" key="1">
    <citation type="journal article" date="2008" name="Proc. Natl. Acad. Sci. U.S.A.">
        <title>Niche adaptation and genome expansion in the chlorophyll d-producing cyanobacterium Acaryochloris marina.</title>
        <authorList>
            <person name="Swingley W.D."/>
            <person name="Chen M."/>
            <person name="Cheung P.C."/>
            <person name="Conrad A.L."/>
            <person name="Dejesa L.C."/>
            <person name="Hao J."/>
            <person name="Honchak B.M."/>
            <person name="Karbach L.E."/>
            <person name="Kurdoglu A."/>
            <person name="Lahiri S."/>
            <person name="Mastrian S.D."/>
            <person name="Miyashita H."/>
            <person name="Page L."/>
            <person name="Ramakrishna P."/>
            <person name="Satoh S."/>
            <person name="Sattley W.M."/>
            <person name="Shimada Y."/>
            <person name="Taylor H.L."/>
            <person name="Tomo T."/>
            <person name="Tsuchiya T."/>
            <person name="Wang Z.T."/>
            <person name="Raymond J."/>
            <person name="Mimuro M."/>
            <person name="Blankenship R.E."/>
            <person name="Touchman J.W."/>
        </authorList>
    </citation>
    <scope>NUCLEOTIDE SEQUENCE [LARGE SCALE GENOMIC DNA]</scope>
    <source>
        <strain evidence="9">MBIC 11017</strain>
        <plasmid evidence="9">Plasmid pREB2</plasmid>
    </source>
</reference>
<dbReference type="OrthoDB" id="9801127at2"/>
<dbReference type="InterPro" id="IPR043135">
    <property type="entry name" value="Fur_C"/>
</dbReference>
<dbReference type="PANTHER" id="PTHR33202:SF6">
    <property type="entry name" value="ZINC UPTAKE REGULATION PROTEIN"/>
    <property type="match status" value="1"/>
</dbReference>
<dbReference type="RefSeq" id="WP_012167024.1">
    <property type="nucleotide sequence ID" value="NC_009927.1"/>
</dbReference>
<name>A8ZL45_ACAM1</name>
<accession>A8ZL45</accession>
<dbReference type="InterPro" id="IPR036388">
    <property type="entry name" value="WH-like_DNA-bd_sf"/>
</dbReference>
<geneLocation type="plasmid" evidence="8 9">
    <name>pREB2</name>
</geneLocation>
<evidence type="ECO:0000256" key="6">
    <source>
        <dbReference type="ARBA" id="ARBA00023163"/>
    </source>
</evidence>
<dbReference type="GO" id="GO:0003700">
    <property type="term" value="F:DNA-binding transcription factor activity"/>
    <property type="evidence" value="ECO:0007669"/>
    <property type="project" value="InterPro"/>
</dbReference>
<feature type="binding site" evidence="7">
    <location>
        <position position="148"/>
    </location>
    <ligand>
        <name>Zn(2+)</name>
        <dbReference type="ChEBI" id="CHEBI:29105"/>
    </ligand>
</feature>
<comment type="cofactor">
    <cofactor evidence="7">
        <name>Zn(2+)</name>
        <dbReference type="ChEBI" id="CHEBI:29105"/>
    </cofactor>
    <text evidence="7">Binds 1 zinc ion per subunit.</text>
</comment>
<evidence type="ECO:0000256" key="4">
    <source>
        <dbReference type="ARBA" id="ARBA00023015"/>
    </source>
</evidence>
<keyword evidence="6" id="KW-0804">Transcription</keyword>
<dbReference type="GO" id="GO:1900376">
    <property type="term" value="P:regulation of secondary metabolite biosynthetic process"/>
    <property type="evidence" value="ECO:0007669"/>
    <property type="project" value="TreeGrafter"/>
</dbReference>
<dbReference type="InterPro" id="IPR036390">
    <property type="entry name" value="WH_DNA-bd_sf"/>
</dbReference>
<dbReference type="GO" id="GO:0005829">
    <property type="term" value="C:cytosol"/>
    <property type="evidence" value="ECO:0007669"/>
    <property type="project" value="TreeGrafter"/>
</dbReference>
<keyword evidence="8" id="KW-0614">Plasmid</keyword>
<dbReference type="GO" id="GO:0045892">
    <property type="term" value="P:negative regulation of DNA-templated transcription"/>
    <property type="evidence" value="ECO:0007669"/>
    <property type="project" value="TreeGrafter"/>
</dbReference>
<keyword evidence="7" id="KW-0479">Metal-binding</keyword>
<keyword evidence="4" id="KW-0805">Transcription regulation</keyword>
<dbReference type="KEGG" id="amr:AM1_B0147"/>
<evidence type="ECO:0000256" key="5">
    <source>
        <dbReference type="ARBA" id="ARBA00023125"/>
    </source>
</evidence>
<proteinExistence type="inferred from homology"/>
<evidence type="ECO:0000256" key="2">
    <source>
        <dbReference type="ARBA" id="ARBA00022491"/>
    </source>
</evidence>
<dbReference type="InterPro" id="IPR002481">
    <property type="entry name" value="FUR"/>
</dbReference>
<dbReference type="PANTHER" id="PTHR33202">
    <property type="entry name" value="ZINC UPTAKE REGULATION PROTEIN"/>
    <property type="match status" value="1"/>
</dbReference>
<keyword evidence="9" id="KW-1185">Reference proteome</keyword>
<evidence type="ECO:0000256" key="7">
    <source>
        <dbReference type="PIRSR" id="PIRSR602481-1"/>
    </source>
</evidence>
<gene>
    <name evidence="8" type="ordered locus">AM1_B0147</name>
</gene>
<sequence>MDAIQRVIDHAERRCKENGSRFTKKRKLALSLLLKSGKALSAYELVEAYKTELGDTMPAMSMYRILEFLMAENLVHRLDLINKYVACEHIKCEHEHAQTQFLICGQCQKVKEVAISAPIMDLLKKNTSDAGFHLASPQLEINCICQDCMSTELRAYSVGRY</sequence>
<dbReference type="HOGENOM" id="CLU_096072_2_1_3"/>
<dbReference type="Proteomes" id="UP000000268">
    <property type="component" value="Plasmid pREB2"/>
</dbReference>
<organism evidence="8 9">
    <name type="scientific">Acaryochloris marina (strain MBIC 11017)</name>
    <dbReference type="NCBI Taxonomy" id="329726"/>
    <lineage>
        <taxon>Bacteria</taxon>
        <taxon>Bacillati</taxon>
        <taxon>Cyanobacteriota</taxon>
        <taxon>Cyanophyceae</taxon>
        <taxon>Acaryochloridales</taxon>
        <taxon>Acaryochloridaceae</taxon>
        <taxon>Acaryochloris</taxon>
    </lineage>
</organism>
<evidence type="ECO:0000313" key="8">
    <source>
        <dbReference type="EMBL" id="ABW31872.1"/>
    </source>
</evidence>
<evidence type="ECO:0000256" key="3">
    <source>
        <dbReference type="ARBA" id="ARBA00022833"/>
    </source>
</evidence>
<dbReference type="Gene3D" id="1.10.10.10">
    <property type="entry name" value="Winged helix-like DNA-binding domain superfamily/Winged helix DNA-binding domain"/>
    <property type="match status" value="1"/>
</dbReference>
<comment type="similarity">
    <text evidence="1">Belongs to the Fur family.</text>
</comment>
<dbReference type="GO" id="GO:0008270">
    <property type="term" value="F:zinc ion binding"/>
    <property type="evidence" value="ECO:0007669"/>
    <property type="project" value="TreeGrafter"/>
</dbReference>
<evidence type="ECO:0000256" key="1">
    <source>
        <dbReference type="ARBA" id="ARBA00007957"/>
    </source>
</evidence>
<dbReference type="AlphaFoldDB" id="A8ZL45"/>
<dbReference type="SUPFAM" id="SSF46785">
    <property type="entry name" value="Winged helix' DNA-binding domain"/>
    <property type="match status" value="1"/>
</dbReference>
<dbReference type="EMBL" id="CP000839">
    <property type="protein sequence ID" value="ABW31872.1"/>
    <property type="molecule type" value="Genomic_DNA"/>
</dbReference>
<keyword evidence="5" id="KW-0238">DNA-binding</keyword>
<dbReference type="Gene3D" id="3.30.1490.190">
    <property type="match status" value="1"/>
</dbReference>
<keyword evidence="3 7" id="KW-0862">Zinc</keyword>
<dbReference type="Pfam" id="PF01475">
    <property type="entry name" value="FUR"/>
    <property type="match status" value="1"/>
</dbReference>
<dbReference type="GO" id="GO:0000976">
    <property type="term" value="F:transcription cis-regulatory region binding"/>
    <property type="evidence" value="ECO:0007669"/>
    <property type="project" value="TreeGrafter"/>
</dbReference>
<protein>
    <submittedName>
        <fullName evidence="8">Fe2+/Zn2+ uptake regulation protein, putative</fullName>
    </submittedName>
</protein>
<evidence type="ECO:0000313" key="9">
    <source>
        <dbReference type="Proteomes" id="UP000000268"/>
    </source>
</evidence>
<feature type="binding site" evidence="7">
    <location>
        <position position="104"/>
    </location>
    <ligand>
        <name>Zn(2+)</name>
        <dbReference type="ChEBI" id="CHEBI:29105"/>
    </ligand>
</feature>
<feature type="binding site" evidence="7">
    <location>
        <position position="107"/>
    </location>
    <ligand>
        <name>Zn(2+)</name>
        <dbReference type="ChEBI" id="CHEBI:29105"/>
    </ligand>
</feature>